<feature type="domain" description="VOC" evidence="1">
    <location>
        <begin position="1"/>
        <end position="115"/>
    </location>
</feature>
<dbReference type="InterPro" id="IPR029068">
    <property type="entry name" value="Glyas_Bleomycin-R_OHBP_Dase"/>
</dbReference>
<evidence type="ECO:0000259" key="1">
    <source>
        <dbReference type="PROSITE" id="PS51819"/>
    </source>
</evidence>
<dbReference type="InterPro" id="IPR041581">
    <property type="entry name" value="Glyoxalase_6"/>
</dbReference>
<dbReference type="PANTHER" id="PTHR35908">
    <property type="entry name" value="HYPOTHETICAL FUSION PROTEIN"/>
    <property type="match status" value="1"/>
</dbReference>
<organism evidence="2 3">
    <name type="scientific">Nocardiopsis tropica</name>
    <dbReference type="NCBI Taxonomy" id="109330"/>
    <lineage>
        <taxon>Bacteria</taxon>
        <taxon>Bacillati</taxon>
        <taxon>Actinomycetota</taxon>
        <taxon>Actinomycetes</taxon>
        <taxon>Streptosporangiales</taxon>
        <taxon>Nocardiopsidaceae</taxon>
        <taxon>Nocardiopsis</taxon>
    </lineage>
</organism>
<sequence length="122" mass="13817">MRLVCVLDTEDFEETARFWCGALGFVREETQRHPSYLALLDPGGRWPDLLLQKVPEPSRGKNRMHLDMVVPDLEAEAERVVRLGARRVRPTFEEAGDLIAVLADPEGNEFCLVQQLEGAREA</sequence>
<proteinExistence type="predicted"/>
<dbReference type="InterPro" id="IPR037523">
    <property type="entry name" value="VOC_core"/>
</dbReference>
<dbReference type="PROSITE" id="PS51819">
    <property type="entry name" value="VOC"/>
    <property type="match status" value="1"/>
</dbReference>
<accession>A0ABU7KZ98</accession>
<dbReference type="RefSeq" id="WP_330161461.1">
    <property type="nucleotide sequence ID" value="NZ_BAAAJA010000009.1"/>
</dbReference>
<dbReference type="EMBL" id="JAUUCC010000122">
    <property type="protein sequence ID" value="MEE2054630.1"/>
    <property type="molecule type" value="Genomic_DNA"/>
</dbReference>
<gene>
    <name evidence="2" type="ORF">Q8A49_29450</name>
</gene>
<evidence type="ECO:0000313" key="3">
    <source>
        <dbReference type="Proteomes" id="UP001348641"/>
    </source>
</evidence>
<dbReference type="Proteomes" id="UP001348641">
    <property type="component" value="Unassembled WGS sequence"/>
</dbReference>
<comment type="caution">
    <text evidence="2">The sequence shown here is derived from an EMBL/GenBank/DDBJ whole genome shotgun (WGS) entry which is preliminary data.</text>
</comment>
<dbReference type="SUPFAM" id="SSF54593">
    <property type="entry name" value="Glyoxalase/Bleomycin resistance protein/Dihydroxybiphenyl dioxygenase"/>
    <property type="match status" value="1"/>
</dbReference>
<name>A0ABU7KZ98_9ACTN</name>
<dbReference type="Pfam" id="PF18029">
    <property type="entry name" value="Glyoxalase_6"/>
    <property type="match status" value="1"/>
</dbReference>
<evidence type="ECO:0000313" key="2">
    <source>
        <dbReference type="EMBL" id="MEE2054630.1"/>
    </source>
</evidence>
<protein>
    <submittedName>
        <fullName evidence="2">VOC family protein</fullName>
    </submittedName>
</protein>
<dbReference type="PANTHER" id="PTHR35908:SF1">
    <property type="entry name" value="CONSERVED PROTEIN"/>
    <property type="match status" value="1"/>
</dbReference>
<dbReference type="Gene3D" id="3.10.180.10">
    <property type="entry name" value="2,3-Dihydroxybiphenyl 1,2-Dioxygenase, domain 1"/>
    <property type="match status" value="1"/>
</dbReference>
<reference evidence="2 3" key="1">
    <citation type="submission" date="2023-07" db="EMBL/GenBank/DDBJ databases">
        <authorList>
            <person name="Girao M."/>
            <person name="Carvalho M.F."/>
        </authorList>
    </citation>
    <scope>NUCLEOTIDE SEQUENCE [LARGE SCALE GENOMIC DNA]</scope>
    <source>
        <strain evidence="2 3">66/93</strain>
    </source>
</reference>